<organism evidence="2 3">
    <name type="scientific">Fodinibius salinus</name>
    <dbReference type="NCBI Taxonomy" id="860790"/>
    <lineage>
        <taxon>Bacteria</taxon>
        <taxon>Pseudomonadati</taxon>
        <taxon>Balneolota</taxon>
        <taxon>Balneolia</taxon>
        <taxon>Balneolales</taxon>
        <taxon>Balneolaceae</taxon>
        <taxon>Fodinibius</taxon>
    </lineage>
</organism>
<evidence type="ECO:0000313" key="3">
    <source>
        <dbReference type="Proteomes" id="UP000324595"/>
    </source>
</evidence>
<evidence type="ECO:0000313" key="2">
    <source>
        <dbReference type="EMBL" id="TYP93539.1"/>
    </source>
</evidence>
<protein>
    <submittedName>
        <fullName evidence="2">Uncharacterized protein</fullName>
    </submittedName>
</protein>
<sequence length="105" mass="11797">MIEAIPTTSHPVGISHYTDGHIPSGRYPNPSQSEEKVYLQPAIELQDVAKGAVVKSSDKKSLCQQMAEEHPGEALRDWLIRNKKTLGWIAGGYLVFRIITRRKQQ</sequence>
<gene>
    <name evidence="2" type="ORF">LX73_1245</name>
</gene>
<name>A0A5D3YN13_9BACT</name>
<dbReference type="RefSeq" id="WP_148898603.1">
    <property type="nucleotide sequence ID" value="NZ_VNHY01000002.1"/>
</dbReference>
<dbReference type="AlphaFoldDB" id="A0A5D3YN13"/>
<dbReference type="OrthoDB" id="1524542at2"/>
<feature type="region of interest" description="Disordered" evidence="1">
    <location>
        <begin position="1"/>
        <end position="32"/>
    </location>
</feature>
<reference evidence="2 3" key="1">
    <citation type="submission" date="2019-07" db="EMBL/GenBank/DDBJ databases">
        <title>Genomic Encyclopedia of Archaeal and Bacterial Type Strains, Phase II (KMG-II): from individual species to whole genera.</title>
        <authorList>
            <person name="Goeker M."/>
        </authorList>
    </citation>
    <scope>NUCLEOTIDE SEQUENCE [LARGE SCALE GENOMIC DNA]</scope>
    <source>
        <strain evidence="2 3">DSM 21935</strain>
    </source>
</reference>
<accession>A0A5D3YN13</accession>
<proteinExistence type="predicted"/>
<dbReference type="Proteomes" id="UP000324595">
    <property type="component" value="Unassembled WGS sequence"/>
</dbReference>
<keyword evidence="3" id="KW-1185">Reference proteome</keyword>
<feature type="compositionally biased region" description="Polar residues" evidence="1">
    <location>
        <begin position="1"/>
        <end position="10"/>
    </location>
</feature>
<evidence type="ECO:0000256" key="1">
    <source>
        <dbReference type="SAM" id="MobiDB-lite"/>
    </source>
</evidence>
<dbReference type="EMBL" id="VNHY01000002">
    <property type="protein sequence ID" value="TYP93539.1"/>
    <property type="molecule type" value="Genomic_DNA"/>
</dbReference>
<comment type="caution">
    <text evidence="2">The sequence shown here is derived from an EMBL/GenBank/DDBJ whole genome shotgun (WGS) entry which is preliminary data.</text>
</comment>